<feature type="transmembrane region" description="Helical" evidence="1">
    <location>
        <begin position="543"/>
        <end position="568"/>
    </location>
</feature>
<dbReference type="PROSITE" id="PS50234">
    <property type="entry name" value="VWFA"/>
    <property type="match status" value="1"/>
</dbReference>
<dbReference type="SUPFAM" id="SSF53300">
    <property type="entry name" value="vWA-like"/>
    <property type="match status" value="1"/>
</dbReference>
<organism evidence="4 5">
    <name type="scientific">Ceratodon purpureus</name>
    <name type="common">Fire moss</name>
    <name type="synonym">Dicranum purpureum</name>
    <dbReference type="NCBI Taxonomy" id="3225"/>
    <lineage>
        <taxon>Eukaryota</taxon>
        <taxon>Viridiplantae</taxon>
        <taxon>Streptophyta</taxon>
        <taxon>Embryophyta</taxon>
        <taxon>Bryophyta</taxon>
        <taxon>Bryophytina</taxon>
        <taxon>Bryopsida</taxon>
        <taxon>Dicranidae</taxon>
        <taxon>Pseudoditrichales</taxon>
        <taxon>Ditrichaceae</taxon>
        <taxon>Ceratodon</taxon>
    </lineage>
</organism>
<evidence type="ECO:0000313" key="4">
    <source>
        <dbReference type="EMBL" id="KAG0555550.1"/>
    </source>
</evidence>
<dbReference type="InterPro" id="IPR036465">
    <property type="entry name" value="vWFA_dom_sf"/>
</dbReference>
<proteinExistence type="predicted"/>
<feature type="domain" description="VWFA" evidence="3">
    <location>
        <begin position="199"/>
        <end position="330"/>
    </location>
</feature>
<evidence type="ECO:0000256" key="1">
    <source>
        <dbReference type="SAM" id="Phobius"/>
    </source>
</evidence>
<dbReference type="CDD" id="cd18773">
    <property type="entry name" value="PDC1_HK_sensor"/>
    <property type="match status" value="1"/>
</dbReference>
<evidence type="ECO:0000313" key="5">
    <source>
        <dbReference type="Proteomes" id="UP000822688"/>
    </source>
</evidence>
<dbReference type="Proteomes" id="UP000822688">
    <property type="component" value="Chromosome 12"/>
</dbReference>
<keyword evidence="1" id="KW-1133">Transmembrane helix</keyword>
<comment type="caution">
    <text evidence="4">The sequence shown here is derived from an EMBL/GenBank/DDBJ whole genome shotgun (WGS) entry which is preliminary data.</text>
</comment>
<evidence type="ECO:0000256" key="2">
    <source>
        <dbReference type="SAM" id="SignalP"/>
    </source>
</evidence>
<feature type="chain" id="PRO_5035728602" description="VWFA domain-containing protein" evidence="2">
    <location>
        <begin position="26"/>
        <end position="607"/>
    </location>
</feature>
<gene>
    <name evidence="4" type="ORF">KC19_12G177000</name>
</gene>
<dbReference type="Gene3D" id="3.40.50.410">
    <property type="entry name" value="von Willebrand factor, type A domain"/>
    <property type="match status" value="1"/>
</dbReference>
<dbReference type="InterPro" id="IPR002035">
    <property type="entry name" value="VWF_A"/>
</dbReference>
<dbReference type="InterPro" id="IPR051173">
    <property type="entry name" value="Ca_channel_alpha-2/delta"/>
</dbReference>
<dbReference type="GO" id="GO:0005245">
    <property type="term" value="F:voltage-gated calcium channel activity"/>
    <property type="evidence" value="ECO:0007669"/>
    <property type="project" value="TreeGrafter"/>
</dbReference>
<reference evidence="4" key="1">
    <citation type="submission" date="2020-06" db="EMBL/GenBank/DDBJ databases">
        <title>WGS assembly of Ceratodon purpureus strain R40.</title>
        <authorList>
            <person name="Carey S.B."/>
            <person name="Jenkins J."/>
            <person name="Shu S."/>
            <person name="Lovell J.T."/>
            <person name="Sreedasyam A."/>
            <person name="Maumus F."/>
            <person name="Tiley G.P."/>
            <person name="Fernandez-Pozo N."/>
            <person name="Barry K."/>
            <person name="Chen C."/>
            <person name="Wang M."/>
            <person name="Lipzen A."/>
            <person name="Daum C."/>
            <person name="Saski C.A."/>
            <person name="Payton A.C."/>
            <person name="Mcbreen J.C."/>
            <person name="Conrad R.E."/>
            <person name="Kollar L.M."/>
            <person name="Olsson S."/>
            <person name="Huttunen S."/>
            <person name="Landis J.B."/>
            <person name="Wickett N.J."/>
            <person name="Johnson M.G."/>
            <person name="Rensing S.A."/>
            <person name="Grimwood J."/>
            <person name="Schmutz J."/>
            <person name="Mcdaniel S.F."/>
        </authorList>
    </citation>
    <scope>NUCLEOTIDE SEQUENCE</scope>
    <source>
        <strain evidence="4">R40</strain>
    </source>
</reference>
<dbReference type="PANTHER" id="PTHR10166:SF37">
    <property type="entry name" value="STOLID, ISOFORM H"/>
    <property type="match status" value="1"/>
</dbReference>
<feature type="signal peptide" evidence="2">
    <location>
        <begin position="1"/>
        <end position="25"/>
    </location>
</feature>
<protein>
    <recommendedName>
        <fullName evidence="3">VWFA domain-containing protein</fullName>
    </recommendedName>
</protein>
<dbReference type="GO" id="GO:0005891">
    <property type="term" value="C:voltage-gated calcium channel complex"/>
    <property type="evidence" value="ECO:0007669"/>
    <property type="project" value="TreeGrafter"/>
</dbReference>
<accession>A0A8T0G900</accession>
<keyword evidence="5" id="KW-1185">Reference proteome</keyword>
<keyword evidence="1" id="KW-0812">Transmembrane</keyword>
<name>A0A8T0G900_CERPU</name>
<evidence type="ECO:0000259" key="3">
    <source>
        <dbReference type="PROSITE" id="PS50234"/>
    </source>
</evidence>
<keyword evidence="2" id="KW-0732">Signal</keyword>
<dbReference type="PANTHER" id="PTHR10166">
    <property type="entry name" value="VOLTAGE-DEPENDENT CALCIUM CHANNEL SUBUNIT ALPHA-2/DELTA-RELATED"/>
    <property type="match status" value="1"/>
</dbReference>
<keyword evidence="1" id="KW-0472">Membrane</keyword>
<dbReference type="AlphaFoldDB" id="A0A8T0G900"/>
<dbReference type="EMBL" id="CM026433">
    <property type="protein sequence ID" value="KAG0555550.1"/>
    <property type="molecule type" value="Genomic_DNA"/>
</dbReference>
<sequence length="607" mass="66468">MAEFFRNRCLSMLLTTSIYLLSIQGGVWVTHAASNGAAFLDKKEAEVQKVSSAASVNYYNCDLVSSCTLDCSRAVCKPRMEDVTRCTKVENNAYCPAPSDGNNCKEMRLNYDKSYLTVPGGADAAILQPEVRRDSCSQRGLDPTFKSVSFPDNFSYVYFGSTSGAWTAYPGRDSSEEGCKAFECRKRPWYLDGISVLKQVKILIDTGNTMGTSVTSEFKRSPGASYLNVAIDIALSIIQTLAPGDYVDVISFNSTGAYSLSSPVNVGNYTQSNGVVLHPELDSLQNSVKKLTKSADPPRSNLTAAIIKAVSTFQNTALNYLKLVIVISDGYFIPLNSSTFPTTDISALKAKLLVYRLPPNYDESNDRFLINTTLQTVLCGVQGSFEVLDAPATANPLFAINSYFSYLAQVHMIVVGSKATWSNMYESIAQVRNAVTVTSPAFDKDGRLIGVAGIDVFINELDSNLQADVTADFDTSGRTRGSLPAPSSIPLVCSYQNRTVIPVCSNTPIPTDGTICKQSDSRSLQERVCCNTCAIPSPPPPFAWWRIFLAVAVPIVVIALSLTVLFLWKKHKELYSIREWPDQSKPASTFINIDFFRRKKRGTQVQG</sequence>